<evidence type="ECO:0000313" key="15">
    <source>
        <dbReference type="Proteomes" id="UP000248806"/>
    </source>
</evidence>
<evidence type="ECO:0000313" key="14">
    <source>
        <dbReference type="EMBL" id="PZW24242.1"/>
    </source>
</evidence>
<organism evidence="14 15">
    <name type="scientific">Thermosporothrix hazakensis</name>
    <dbReference type="NCBI Taxonomy" id="644383"/>
    <lineage>
        <taxon>Bacteria</taxon>
        <taxon>Bacillati</taxon>
        <taxon>Chloroflexota</taxon>
        <taxon>Ktedonobacteria</taxon>
        <taxon>Ktedonobacterales</taxon>
        <taxon>Thermosporotrichaceae</taxon>
        <taxon>Thermosporothrix</taxon>
    </lineage>
</organism>
<dbReference type="SUPFAM" id="SSF111337">
    <property type="entry name" value="QueA-like"/>
    <property type="match status" value="1"/>
</dbReference>
<dbReference type="InterPro" id="IPR042118">
    <property type="entry name" value="QueA_dom1"/>
</dbReference>
<keyword evidence="15" id="KW-1185">Reference proteome</keyword>
<dbReference type="Gene3D" id="3.40.1780.10">
    <property type="entry name" value="QueA-like"/>
    <property type="match status" value="1"/>
</dbReference>
<sequence>MDNNLDLKISDFDYDLPPELIAQTPVEPRDSSRLLVVNRETRALAHRHFRDIGEFLRPGDLLIANQSRVIPARLLGKRAETGGAVEILLLTERPDRGRDVWEALVRPGRRLREGARVLFEDEKQTTRLEAEILERTETGGRIVRLFIPNQTELQSDDPYRLLDVKQAIEALGHMPLPPYIHETLQDPERYQTVYARIRGSAAAPTAGLHFTPQLLERLQAQGVRVGFVTLHVGLDTFRPVETESVKDHKMHSEEIDLDEATAALINETQKAGGRVVAVGTTSVRVLESVAAVGDGKIVPYHGHTNLFITPGYRFKAVDAMITNFHLPRSTLLLLISAFMGKDLMETVYQEAIQERYRFFSFGDAMLIL</sequence>
<keyword evidence="6 13" id="KW-0949">S-adenosyl-L-methionine</keyword>
<evidence type="ECO:0000256" key="4">
    <source>
        <dbReference type="ARBA" id="ARBA00022490"/>
    </source>
</evidence>
<dbReference type="GO" id="GO:0051075">
    <property type="term" value="F:S-adenosylmethionine:tRNA ribosyltransferase-isomerase activity"/>
    <property type="evidence" value="ECO:0007669"/>
    <property type="project" value="UniProtKB-EC"/>
</dbReference>
<dbReference type="HAMAP" id="MF_00113">
    <property type="entry name" value="QueA"/>
    <property type="match status" value="1"/>
</dbReference>
<dbReference type="GO" id="GO:0008616">
    <property type="term" value="P:tRNA queuosine(34) biosynthetic process"/>
    <property type="evidence" value="ECO:0007669"/>
    <property type="project" value="UniProtKB-UniRule"/>
</dbReference>
<dbReference type="EC" id="2.4.99.17" evidence="10 13"/>
<evidence type="ECO:0000256" key="7">
    <source>
        <dbReference type="ARBA" id="ARBA00022785"/>
    </source>
</evidence>
<dbReference type="FunFam" id="2.40.10.240:FF:000002">
    <property type="entry name" value="S-adenosylmethionine:tRNA ribosyltransferase-isomerase"/>
    <property type="match status" value="1"/>
</dbReference>
<dbReference type="AlphaFoldDB" id="A0A326U4T8"/>
<dbReference type="PANTHER" id="PTHR30307:SF0">
    <property type="entry name" value="S-ADENOSYLMETHIONINE:TRNA RIBOSYLTRANSFERASE-ISOMERASE"/>
    <property type="match status" value="1"/>
</dbReference>
<name>A0A326U4T8_THEHA</name>
<keyword evidence="7 13" id="KW-0671">Queuosine biosynthesis</keyword>
<evidence type="ECO:0000256" key="10">
    <source>
        <dbReference type="ARBA" id="ARBA00066503"/>
    </source>
</evidence>
<dbReference type="InterPro" id="IPR003699">
    <property type="entry name" value="QueA"/>
</dbReference>
<accession>A0A326U4T8</accession>
<gene>
    <name evidence="13" type="primary">queA</name>
    <name evidence="14" type="ORF">EI42_04690</name>
</gene>
<evidence type="ECO:0000256" key="9">
    <source>
        <dbReference type="ARBA" id="ARBA00061210"/>
    </source>
</evidence>
<keyword evidence="5 13" id="KW-0808">Transferase</keyword>
<dbReference type="NCBIfam" id="TIGR00113">
    <property type="entry name" value="queA"/>
    <property type="match status" value="1"/>
</dbReference>
<keyword evidence="4 13" id="KW-0963">Cytoplasm</keyword>
<comment type="subcellular location">
    <subcellularLocation>
        <location evidence="1 13">Cytoplasm</location>
    </subcellularLocation>
</comment>
<comment type="caution">
    <text evidence="14">The sequence shown here is derived from an EMBL/GenBank/DDBJ whole genome shotgun (WGS) entry which is preliminary data.</text>
</comment>
<comment type="subunit">
    <text evidence="3 13">Monomer.</text>
</comment>
<evidence type="ECO:0000256" key="2">
    <source>
        <dbReference type="ARBA" id="ARBA00004691"/>
    </source>
</evidence>
<dbReference type="NCBIfam" id="NF001140">
    <property type="entry name" value="PRK00147.1"/>
    <property type="match status" value="1"/>
</dbReference>
<evidence type="ECO:0000256" key="13">
    <source>
        <dbReference type="HAMAP-Rule" id="MF_00113"/>
    </source>
</evidence>
<evidence type="ECO:0000256" key="3">
    <source>
        <dbReference type="ARBA" id="ARBA00011245"/>
    </source>
</evidence>
<evidence type="ECO:0000256" key="11">
    <source>
        <dbReference type="ARBA" id="ARBA00069325"/>
    </source>
</evidence>
<proteinExistence type="inferred from homology"/>
<comment type="catalytic activity">
    <reaction evidence="8 13">
        <text>7-aminomethyl-7-carbaguanosine(34) in tRNA + S-adenosyl-L-methionine = epoxyqueuosine(34) in tRNA + adenine + L-methionine + 2 H(+)</text>
        <dbReference type="Rhea" id="RHEA:32155"/>
        <dbReference type="Rhea" id="RHEA-COMP:10342"/>
        <dbReference type="Rhea" id="RHEA-COMP:18582"/>
        <dbReference type="ChEBI" id="CHEBI:15378"/>
        <dbReference type="ChEBI" id="CHEBI:16708"/>
        <dbReference type="ChEBI" id="CHEBI:57844"/>
        <dbReference type="ChEBI" id="CHEBI:59789"/>
        <dbReference type="ChEBI" id="CHEBI:82833"/>
        <dbReference type="ChEBI" id="CHEBI:194443"/>
        <dbReference type="EC" id="2.4.99.17"/>
    </reaction>
</comment>
<comment type="pathway">
    <text evidence="2 13">tRNA modification; tRNA-queuosine biosynthesis.</text>
</comment>
<dbReference type="Gene3D" id="2.40.10.240">
    <property type="entry name" value="QueA-like"/>
    <property type="match status" value="1"/>
</dbReference>
<reference evidence="14 15" key="1">
    <citation type="submission" date="2018-06" db="EMBL/GenBank/DDBJ databases">
        <title>Genomic Encyclopedia of Archaeal and Bacterial Type Strains, Phase II (KMG-II): from individual species to whole genera.</title>
        <authorList>
            <person name="Goeker M."/>
        </authorList>
    </citation>
    <scope>NUCLEOTIDE SEQUENCE [LARGE SCALE GENOMIC DNA]</scope>
    <source>
        <strain evidence="14 15">ATCC BAA-1881</strain>
    </source>
</reference>
<comment type="function">
    <text evidence="13">Transfers and isomerizes the ribose moiety from AdoMet to the 7-aminomethyl group of 7-deazaguanine (preQ1-tRNA) to give epoxyqueuosine (oQ-tRNA).</text>
</comment>
<dbReference type="FunFam" id="3.40.1780.10:FF:000001">
    <property type="entry name" value="S-adenosylmethionine:tRNA ribosyltransferase-isomerase"/>
    <property type="match status" value="1"/>
</dbReference>
<dbReference type="GO" id="GO:0005737">
    <property type="term" value="C:cytoplasm"/>
    <property type="evidence" value="ECO:0007669"/>
    <property type="project" value="UniProtKB-SubCell"/>
</dbReference>
<dbReference type="PANTHER" id="PTHR30307">
    <property type="entry name" value="S-ADENOSYLMETHIONINE:TRNA RIBOSYLTRANSFERASE-ISOMERASE"/>
    <property type="match status" value="1"/>
</dbReference>
<dbReference type="Pfam" id="PF02547">
    <property type="entry name" value="Queuosine_synth"/>
    <property type="match status" value="1"/>
</dbReference>
<protein>
    <recommendedName>
        <fullName evidence="11 13">S-adenosylmethionine:tRNA ribosyltransferase-isomerase</fullName>
        <ecNumber evidence="10 13">2.4.99.17</ecNumber>
    </recommendedName>
    <alternativeName>
        <fullName evidence="12 13">Queuosine biosynthesis protein QueA</fullName>
    </alternativeName>
</protein>
<evidence type="ECO:0000256" key="12">
    <source>
        <dbReference type="ARBA" id="ARBA00076160"/>
    </source>
</evidence>
<evidence type="ECO:0000256" key="6">
    <source>
        <dbReference type="ARBA" id="ARBA00022691"/>
    </source>
</evidence>
<evidence type="ECO:0000256" key="8">
    <source>
        <dbReference type="ARBA" id="ARBA00052751"/>
    </source>
</evidence>
<dbReference type="Proteomes" id="UP000248806">
    <property type="component" value="Unassembled WGS sequence"/>
</dbReference>
<dbReference type="InterPro" id="IPR036100">
    <property type="entry name" value="QueA_sf"/>
</dbReference>
<comment type="similarity">
    <text evidence="9 13">Belongs to the QueA family.</text>
</comment>
<dbReference type="InterPro" id="IPR042119">
    <property type="entry name" value="QueA_dom2"/>
</dbReference>
<keyword evidence="14" id="KW-0413">Isomerase</keyword>
<evidence type="ECO:0000256" key="1">
    <source>
        <dbReference type="ARBA" id="ARBA00004496"/>
    </source>
</evidence>
<dbReference type="EMBL" id="QKUF01000022">
    <property type="protein sequence ID" value="PZW24242.1"/>
    <property type="molecule type" value="Genomic_DNA"/>
</dbReference>
<evidence type="ECO:0000256" key="5">
    <source>
        <dbReference type="ARBA" id="ARBA00022679"/>
    </source>
</evidence>
<dbReference type="UniPathway" id="UPA00392"/>